<sequence length="251" mass="26377">MAFTVYTVFMAVLGVLLAQKCDQCSDAGDQASLLQSSFSQPHKVLKHLLKRRRGYGMTFDLPTLSQADIDTITQNCKAGVDQVMSGLRTVDGQPVKVVMQIVIMPRATPNKFVALWDVGAREHDSAFLGSRDIARAKAYTALAFSSNENSLSSGSIGFLANDGGVLPGIESTNRQTGAGVATFGGGFPLYNQEGKLIGAVGVSGDGVGQDEQVALACSMGYETPLTPGPNYTQPGVMNPLAAMYSPSASSN</sequence>
<dbReference type="Pfam" id="PF03928">
    <property type="entry name" value="HbpS-like"/>
    <property type="match status" value="1"/>
</dbReference>
<accession>A0A812LI98</accession>
<organism evidence="2 3">
    <name type="scientific">Symbiodinium pilosum</name>
    <name type="common">Dinoflagellate</name>
    <dbReference type="NCBI Taxonomy" id="2952"/>
    <lineage>
        <taxon>Eukaryota</taxon>
        <taxon>Sar</taxon>
        <taxon>Alveolata</taxon>
        <taxon>Dinophyceae</taxon>
        <taxon>Suessiales</taxon>
        <taxon>Symbiodiniaceae</taxon>
        <taxon>Symbiodinium</taxon>
    </lineage>
</organism>
<dbReference type="Gene3D" id="3.30.450.150">
    <property type="entry name" value="Haem-degrading domain"/>
    <property type="match status" value="1"/>
</dbReference>
<keyword evidence="3" id="KW-1185">Reference proteome</keyword>
<keyword evidence="1" id="KW-0732">Signal</keyword>
<comment type="caution">
    <text evidence="2">The sequence shown here is derived from an EMBL/GenBank/DDBJ whole genome shotgun (WGS) entry which is preliminary data.</text>
</comment>
<reference evidence="2" key="1">
    <citation type="submission" date="2021-02" db="EMBL/GenBank/DDBJ databases">
        <authorList>
            <person name="Dougan E. K."/>
            <person name="Rhodes N."/>
            <person name="Thang M."/>
            <person name="Chan C."/>
        </authorList>
    </citation>
    <scope>NUCLEOTIDE SEQUENCE</scope>
</reference>
<evidence type="ECO:0000313" key="3">
    <source>
        <dbReference type="Proteomes" id="UP000649617"/>
    </source>
</evidence>
<dbReference type="OrthoDB" id="5075159at2759"/>
<evidence type="ECO:0000313" key="2">
    <source>
        <dbReference type="EMBL" id="CAE7248032.1"/>
    </source>
</evidence>
<dbReference type="AlphaFoldDB" id="A0A812LI98"/>
<name>A0A812LI98_SYMPI</name>
<dbReference type="Proteomes" id="UP000649617">
    <property type="component" value="Unassembled WGS sequence"/>
</dbReference>
<proteinExistence type="predicted"/>
<feature type="signal peptide" evidence="1">
    <location>
        <begin position="1"/>
        <end position="18"/>
    </location>
</feature>
<dbReference type="PANTHER" id="PTHR34309:SF1">
    <property type="entry name" value="PROTEIN GLCG"/>
    <property type="match status" value="1"/>
</dbReference>
<dbReference type="InterPro" id="IPR052517">
    <property type="entry name" value="GlcG_carb_metab_protein"/>
</dbReference>
<feature type="chain" id="PRO_5032627803" evidence="1">
    <location>
        <begin position="19"/>
        <end position="251"/>
    </location>
</feature>
<protein>
    <submittedName>
        <fullName evidence="2">Uncharacterized protein</fullName>
    </submittedName>
</protein>
<evidence type="ECO:0000256" key="1">
    <source>
        <dbReference type="SAM" id="SignalP"/>
    </source>
</evidence>
<dbReference type="InterPro" id="IPR005624">
    <property type="entry name" value="PduO/GlcC-like"/>
</dbReference>
<dbReference type="SUPFAM" id="SSF143744">
    <property type="entry name" value="GlcG-like"/>
    <property type="match status" value="1"/>
</dbReference>
<gene>
    <name evidence="2" type="ORF">SPIL2461_LOCUS4624</name>
</gene>
<dbReference type="EMBL" id="CAJNIZ010006213">
    <property type="protein sequence ID" value="CAE7248032.1"/>
    <property type="molecule type" value="Genomic_DNA"/>
</dbReference>
<dbReference type="InterPro" id="IPR038084">
    <property type="entry name" value="PduO/GlcC-like_sf"/>
</dbReference>
<dbReference type="PANTHER" id="PTHR34309">
    <property type="entry name" value="SLR1406 PROTEIN"/>
    <property type="match status" value="1"/>
</dbReference>